<dbReference type="InterPro" id="IPR036388">
    <property type="entry name" value="WH-like_DNA-bd_sf"/>
</dbReference>
<dbReference type="Gene3D" id="1.10.10.10">
    <property type="entry name" value="Winged helix-like DNA-binding domain superfamily/Winged helix DNA-binding domain"/>
    <property type="match status" value="1"/>
</dbReference>
<dbReference type="InterPro" id="IPR007367">
    <property type="entry name" value="DUF433"/>
</dbReference>
<name>A0A399F3L0_9DEIN</name>
<evidence type="ECO:0000313" key="1">
    <source>
        <dbReference type="EMBL" id="RIH89849.1"/>
    </source>
</evidence>
<dbReference type="AlphaFoldDB" id="A0A399F3L0"/>
<accession>A0A399F3L0</accession>
<dbReference type="OrthoDB" id="9808242at2"/>
<comment type="caution">
    <text evidence="1">The sequence shown here is derived from an EMBL/GenBank/DDBJ whole genome shotgun (WGS) entry which is preliminary data.</text>
</comment>
<evidence type="ECO:0008006" key="3">
    <source>
        <dbReference type="Google" id="ProtNLM"/>
    </source>
</evidence>
<gene>
    <name evidence="1" type="ORF">Mrose_00074</name>
</gene>
<dbReference type="InterPro" id="IPR009057">
    <property type="entry name" value="Homeodomain-like_sf"/>
</dbReference>
<dbReference type="Proteomes" id="UP000265341">
    <property type="component" value="Unassembled WGS sequence"/>
</dbReference>
<dbReference type="RefSeq" id="WP_119275449.1">
    <property type="nucleotide sequence ID" value="NZ_QWLA01000001.1"/>
</dbReference>
<sequence length="92" mass="10373">MKLSARSHDALLSRINSNPHVLRGRPRIRGTRIAVHTILELLACGLSVQEVLEEYPALTREDVQAALLYGARMSNYEWIELNVYDDPEDLAG</sequence>
<dbReference type="PANTHER" id="PTHR34849">
    <property type="entry name" value="SSL5025 PROTEIN"/>
    <property type="match status" value="1"/>
</dbReference>
<organism evidence="1 2">
    <name type="scientific">Calidithermus roseus</name>
    <dbReference type="NCBI Taxonomy" id="1644118"/>
    <lineage>
        <taxon>Bacteria</taxon>
        <taxon>Thermotogati</taxon>
        <taxon>Deinococcota</taxon>
        <taxon>Deinococci</taxon>
        <taxon>Thermales</taxon>
        <taxon>Thermaceae</taxon>
        <taxon>Calidithermus</taxon>
    </lineage>
</organism>
<dbReference type="PANTHER" id="PTHR34849:SF3">
    <property type="entry name" value="SSR2962 PROTEIN"/>
    <property type="match status" value="1"/>
</dbReference>
<reference evidence="1 2" key="1">
    <citation type="submission" date="2018-08" db="EMBL/GenBank/DDBJ databases">
        <title>Meiothermus roseus NBRC 110900 genome sequencing project.</title>
        <authorList>
            <person name="Da Costa M.S."/>
            <person name="Albuquerque L."/>
            <person name="Raposo P."/>
            <person name="Froufe H.J.C."/>
            <person name="Barroso C.S."/>
            <person name="Egas C."/>
        </authorList>
    </citation>
    <scope>NUCLEOTIDE SEQUENCE [LARGE SCALE GENOMIC DNA]</scope>
    <source>
        <strain evidence="1 2">NBRC 110900</strain>
    </source>
</reference>
<evidence type="ECO:0000313" key="2">
    <source>
        <dbReference type="Proteomes" id="UP000265341"/>
    </source>
</evidence>
<dbReference type="SUPFAM" id="SSF46689">
    <property type="entry name" value="Homeodomain-like"/>
    <property type="match status" value="1"/>
</dbReference>
<proteinExistence type="predicted"/>
<dbReference type="Pfam" id="PF04255">
    <property type="entry name" value="DUF433"/>
    <property type="match status" value="1"/>
</dbReference>
<keyword evidence="2" id="KW-1185">Reference proteome</keyword>
<dbReference type="EMBL" id="QWLA01000001">
    <property type="protein sequence ID" value="RIH89849.1"/>
    <property type="molecule type" value="Genomic_DNA"/>
</dbReference>
<protein>
    <recommendedName>
        <fullName evidence="3">DUF433 domain-containing protein</fullName>
    </recommendedName>
</protein>